<dbReference type="InterPro" id="IPR000477">
    <property type="entry name" value="RT_dom"/>
</dbReference>
<accession>A0A1G5RLK6</accession>
<evidence type="ECO:0000313" key="4">
    <source>
        <dbReference type="EMBL" id="SCZ74271.1"/>
    </source>
</evidence>
<dbReference type="PROSITE" id="PS50878">
    <property type="entry name" value="RT_POL"/>
    <property type="match status" value="1"/>
</dbReference>
<dbReference type="SUPFAM" id="SSF56672">
    <property type="entry name" value="DNA/RNA polymerases"/>
    <property type="match status" value="1"/>
</dbReference>
<evidence type="ECO:0000259" key="3">
    <source>
        <dbReference type="PROSITE" id="PS50878"/>
    </source>
</evidence>
<evidence type="ECO:0000256" key="1">
    <source>
        <dbReference type="ARBA" id="ARBA00034120"/>
    </source>
</evidence>
<dbReference type="InterPro" id="IPR030931">
    <property type="entry name" value="Group_II_RT_mat"/>
</dbReference>
<protein>
    <submittedName>
        <fullName evidence="4">Group II intron reverse transcriptase/maturase</fullName>
    </submittedName>
</protein>
<proteinExistence type="inferred from homology"/>
<reference evidence="5" key="1">
    <citation type="submission" date="2016-10" db="EMBL/GenBank/DDBJ databases">
        <authorList>
            <person name="Varghese N."/>
            <person name="Submissions S."/>
        </authorList>
    </citation>
    <scope>NUCLEOTIDE SEQUENCE [LARGE SCALE GENOMIC DNA]</scope>
    <source>
        <strain evidence="5">ATCC 29999</strain>
    </source>
</reference>
<keyword evidence="4" id="KW-0808">Transferase</keyword>
<keyword evidence="5" id="KW-1185">Reference proteome</keyword>
<dbReference type="AlphaFoldDB" id="A0A1G5RLK6"/>
<dbReference type="PANTHER" id="PTHR34047:SF8">
    <property type="entry name" value="PROTEIN YKFC"/>
    <property type="match status" value="1"/>
</dbReference>
<sequence length="491" mass="57844">MEFRKSDGSIVPEKSVNKTENNVAELMEGRLPTKGNSQQCARIRTQSRGNTTLRLLAVRKAAKRDRKQQFTHLFHHISEELLCQSFQQLKRQSAPGCDGITWENYAENLQNNLHALHGRLHRGQYRPQPARQVMILKEDGTERPLSILCLEDKIVQQAAVTVLNQIYETDFLGFSYGFRPGRGPHDALDALNVAIMERKVNWVLDLDISRFFDTVEHDWLIRFIQPRIRDGRMLRLIRQWVTVGIVDEHGHRQKSHCGTPQGAVISPLLANIYLHYSFDLWLNAWRKHMQGDVVMIRYADDAVLGFQTHQDARACQSLLQRRLMQFGLKVHPAKTRLVRFGRFALKQYEERPERGKPGTFDFLGFTHYIGRLHTGKDAVMRKTQRKRRQTQLKRIKQGLRQRLHNRPEETGRWLKRVIEGHINYYGVPFNSRALCQFVEEVKRMWLKSLRRRSQRHKMTWSRYSQLVTKWIPSPRIVHPYPLQRFYAKHPR</sequence>
<keyword evidence="4" id="KW-0548">Nucleotidyltransferase</keyword>
<dbReference type="PANTHER" id="PTHR34047">
    <property type="entry name" value="NUCLEAR INTRON MATURASE 1, MITOCHONDRIAL-RELATED"/>
    <property type="match status" value="1"/>
</dbReference>
<evidence type="ECO:0000313" key="5">
    <source>
        <dbReference type="Proteomes" id="UP000183223"/>
    </source>
</evidence>
<dbReference type="CDD" id="cd01651">
    <property type="entry name" value="RT_G2_intron"/>
    <property type="match status" value="1"/>
</dbReference>
<organism evidence="4 5">
    <name type="scientific">Photorhabdus luminescens</name>
    <name type="common">Xenorhabdus luminescens</name>
    <dbReference type="NCBI Taxonomy" id="29488"/>
    <lineage>
        <taxon>Bacteria</taxon>
        <taxon>Pseudomonadati</taxon>
        <taxon>Pseudomonadota</taxon>
        <taxon>Gammaproteobacteria</taxon>
        <taxon>Enterobacterales</taxon>
        <taxon>Morganellaceae</taxon>
        <taxon>Photorhabdus</taxon>
    </lineage>
</organism>
<gene>
    <name evidence="4" type="ORF">SAMN02982990_04582</name>
</gene>
<dbReference type="EMBL" id="FMWJ01000052">
    <property type="protein sequence ID" value="SCZ74271.1"/>
    <property type="molecule type" value="Genomic_DNA"/>
</dbReference>
<feature type="region of interest" description="Disordered" evidence="2">
    <location>
        <begin position="1"/>
        <end position="22"/>
    </location>
</feature>
<keyword evidence="4" id="KW-0695">RNA-directed DNA polymerase</keyword>
<dbReference type="GO" id="GO:0003964">
    <property type="term" value="F:RNA-directed DNA polymerase activity"/>
    <property type="evidence" value="ECO:0007669"/>
    <property type="project" value="UniProtKB-KW"/>
</dbReference>
<dbReference type="InterPro" id="IPR051083">
    <property type="entry name" value="GrpII_Intron_Splice-Mob/Def"/>
</dbReference>
<feature type="domain" description="Reverse transcriptase" evidence="3">
    <location>
        <begin position="116"/>
        <end position="367"/>
    </location>
</feature>
<dbReference type="InterPro" id="IPR043502">
    <property type="entry name" value="DNA/RNA_pol_sf"/>
</dbReference>
<evidence type="ECO:0000256" key="2">
    <source>
        <dbReference type="SAM" id="MobiDB-lite"/>
    </source>
</evidence>
<comment type="similarity">
    <text evidence="1">Belongs to the bacterial reverse transcriptase family.</text>
</comment>
<name>A0A1G5RLK6_PHOLU</name>
<dbReference type="Pfam" id="PF00078">
    <property type="entry name" value="RVT_1"/>
    <property type="match status" value="1"/>
</dbReference>
<dbReference type="NCBIfam" id="TIGR04416">
    <property type="entry name" value="group_II_RT_mat"/>
    <property type="match status" value="1"/>
</dbReference>
<dbReference type="Proteomes" id="UP000183223">
    <property type="component" value="Unassembled WGS sequence"/>
</dbReference>